<reference evidence="2" key="2">
    <citation type="journal article" date="2023" name="IMA Fungus">
        <title>Comparative genomic study of the Penicillium genus elucidates a diverse pangenome and 15 lateral gene transfer events.</title>
        <authorList>
            <person name="Petersen C."/>
            <person name="Sorensen T."/>
            <person name="Nielsen M.R."/>
            <person name="Sondergaard T.E."/>
            <person name="Sorensen J.L."/>
            <person name="Fitzpatrick D.A."/>
            <person name="Frisvad J.C."/>
            <person name="Nielsen K.L."/>
        </authorList>
    </citation>
    <scope>NUCLEOTIDE SEQUENCE</scope>
    <source>
        <strain evidence="2">IBT 19713</strain>
    </source>
</reference>
<dbReference type="Proteomes" id="UP001150941">
    <property type="component" value="Unassembled WGS sequence"/>
</dbReference>
<gene>
    <name evidence="2" type="ORF">N7468_006637</name>
</gene>
<sequence length="127" mass="13894">MSDSSPRYWRGQPGDRHEHGNVWVPGGPKSPTTKAPWAPTPEMIAARRESDASASSAGAATNEPYLPTLSERRRSSASSGTQLFSNLHTQKRESTDPDAAARRKSYSEQLAKGGMFSKLWDGYTRGK</sequence>
<reference evidence="2" key="1">
    <citation type="submission" date="2022-11" db="EMBL/GenBank/DDBJ databases">
        <authorList>
            <person name="Petersen C."/>
        </authorList>
    </citation>
    <scope>NUCLEOTIDE SEQUENCE</scope>
    <source>
        <strain evidence="2">IBT 19713</strain>
    </source>
</reference>
<keyword evidence="3" id="KW-1185">Reference proteome</keyword>
<dbReference type="RefSeq" id="XP_058328823.1">
    <property type="nucleotide sequence ID" value="XM_058475933.1"/>
</dbReference>
<proteinExistence type="predicted"/>
<name>A0A9W9NSL7_9EURO</name>
<accession>A0A9W9NSL7</accession>
<comment type="caution">
    <text evidence="2">The sequence shown here is derived from an EMBL/GenBank/DDBJ whole genome shotgun (WGS) entry which is preliminary data.</text>
</comment>
<feature type="compositionally biased region" description="Polar residues" evidence="1">
    <location>
        <begin position="76"/>
        <end position="88"/>
    </location>
</feature>
<evidence type="ECO:0000313" key="2">
    <source>
        <dbReference type="EMBL" id="KAJ5225412.1"/>
    </source>
</evidence>
<evidence type="ECO:0000256" key="1">
    <source>
        <dbReference type="SAM" id="MobiDB-lite"/>
    </source>
</evidence>
<dbReference type="EMBL" id="JAPQKS010000005">
    <property type="protein sequence ID" value="KAJ5225412.1"/>
    <property type="molecule type" value="Genomic_DNA"/>
</dbReference>
<evidence type="ECO:0000313" key="3">
    <source>
        <dbReference type="Proteomes" id="UP001150941"/>
    </source>
</evidence>
<dbReference type="OrthoDB" id="4158609at2759"/>
<dbReference type="AlphaFoldDB" id="A0A9W9NSL7"/>
<feature type="region of interest" description="Disordered" evidence="1">
    <location>
        <begin position="1"/>
        <end position="107"/>
    </location>
</feature>
<feature type="compositionally biased region" description="Basic and acidic residues" evidence="1">
    <location>
        <begin position="90"/>
        <end position="101"/>
    </location>
</feature>
<dbReference type="GeneID" id="83203236"/>
<protein>
    <submittedName>
        <fullName evidence="2">Uncharacterized protein</fullName>
    </submittedName>
</protein>
<organism evidence="2 3">
    <name type="scientific">Penicillium chermesinum</name>
    <dbReference type="NCBI Taxonomy" id="63820"/>
    <lineage>
        <taxon>Eukaryota</taxon>
        <taxon>Fungi</taxon>
        <taxon>Dikarya</taxon>
        <taxon>Ascomycota</taxon>
        <taxon>Pezizomycotina</taxon>
        <taxon>Eurotiomycetes</taxon>
        <taxon>Eurotiomycetidae</taxon>
        <taxon>Eurotiales</taxon>
        <taxon>Aspergillaceae</taxon>
        <taxon>Penicillium</taxon>
    </lineage>
</organism>